<gene>
    <name evidence="1" type="ORF">Ate02nite_93690</name>
</gene>
<dbReference type="RefSeq" id="WP_203814443.1">
    <property type="nucleotide sequence ID" value="NZ_BOMY01000062.1"/>
</dbReference>
<evidence type="ECO:0000313" key="2">
    <source>
        <dbReference type="Proteomes" id="UP000623608"/>
    </source>
</evidence>
<accession>A0A919NZF8</accession>
<evidence type="ECO:0000313" key="1">
    <source>
        <dbReference type="EMBL" id="GIF26639.1"/>
    </source>
</evidence>
<keyword evidence="2" id="KW-1185">Reference proteome</keyword>
<dbReference type="Proteomes" id="UP000623608">
    <property type="component" value="Unassembled WGS sequence"/>
</dbReference>
<protein>
    <submittedName>
        <fullName evidence="1">Uncharacterized protein</fullName>
    </submittedName>
</protein>
<name>A0A919NZF8_9ACTN</name>
<sequence length="224" mass="24917">MSYDLYFWPTGIAGNPRRLAVRLADEEAGDIKPDQRVLAFRAELLHRWPELADMISPWHHDLGKRQPWGRSDLADRFVGLTLPYGWTDTSALPALAGAYGLDSYDPQSGQLTPARSLPPQRRTSDSVEYVSGWVSEDHVVRLLRQISFYIGYEYDDLDEVALTGALDDTDDEVAESWFEYPLAGKPELIVGLARSPGSAVVSVRVDGALNTALATRIETLLDLL</sequence>
<comment type="caution">
    <text evidence="1">The sequence shown here is derived from an EMBL/GenBank/DDBJ whole genome shotgun (WGS) entry which is preliminary data.</text>
</comment>
<dbReference type="AlphaFoldDB" id="A0A919NZF8"/>
<reference evidence="1" key="1">
    <citation type="submission" date="2021-01" db="EMBL/GenBank/DDBJ databases">
        <title>Whole genome shotgun sequence of Actinoplanes tereljensis NBRC 105297.</title>
        <authorList>
            <person name="Komaki H."/>
            <person name="Tamura T."/>
        </authorList>
    </citation>
    <scope>NUCLEOTIDE SEQUENCE</scope>
    <source>
        <strain evidence="1">NBRC 105297</strain>
    </source>
</reference>
<proteinExistence type="predicted"/>
<organism evidence="1 2">
    <name type="scientific">Paractinoplanes tereljensis</name>
    <dbReference type="NCBI Taxonomy" id="571912"/>
    <lineage>
        <taxon>Bacteria</taxon>
        <taxon>Bacillati</taxon>
        <taxon>Actinomycetota</taxon>
        <taxon>Actinomycetes</taxon>
        <taxon>Micromonosporales</taxon>
        <taxon>Micromonosporaceae</taxon>
        <taxon>Paractinoplanes</taxon>
    </lineage>
</organism>
<dbReference type="EMBL" id="BOMY01000062">
    <property type="protein sequence ID" value="GIF26639.1"/>
    <property type="molecule type" value="Genomic_DNA"/>
</dbReference>